<name>H1HP03_9BACT</name>
<dbReference type="Pfam" id="PF13439">
    <property type="entry name" value="Glyco_transf_4"/>
    <property type="match status" value="1"/>
</dbReference>
<reference evidence="2 3" key="1">
    <citation type="submission" date="2011-12" db="EMBL/GenBank/DDBJ databases">
        <title>The Genome Sequence of Prevotella maculosa OT 289.</title>
        <authorList>
            <consortium name="The Broad Institute Genome Sequencing Platform"/>
            <person name="Earl A."/>
            <person name="Ward D."/>
            <person name="Feldgarden M."/>
            <person name="Gevers D."/>
            <person name="Izard J."/>
            <person name="Blanton J.M."/>
            <person name="Mathney J."/>
            <person name="Tanner A.C."/>
            <person name="Dewhirst F.E."/>
            <person name="Young S.K."/>
            <person name="Zeng Q."/>
            <person name="Gargeya S."/>
            <person name="Fitzgerald M."/>
            <person name="Haas B."/>
            <person name="Abouelleil A."/>
            <person name="Alvarado L."/>
            <person name="Arachchi H.M."/>
            <person name="Berlin A."/>
            <person name="Chapman S.B."/>
            <person name="Gearin G."/>
            <person name="Goldberg J."/>
            <person name="Griggs A."/>
            <person name="Gujja S."/>
            <person name="Hansen M."/>
            <person name="Heiman D."/>
            <person name="Howarth C."/>
            <person name="Larimer J."/>
            <person name="Lui A."/>
            <person name="MacDonald P.J.P."/>
            <person name="McCowen C."/>
            <person name="Montmayeur A."/>
            <person name="Murphy C."/>
            <person name="Neiman D."/>
            <person name="Pearson M."/>
            <person name="Priest M."/>
            <person name="Roberts A."/>
            <person name="Saif S."/>
            <person name="Shea T."/>
            <person name="Sisk P."/>
            <person name="Stolte C."/>
            <person name="Sykes S."/>
            <person name="Wortman J."/>
            <person name="Nusbaum C."/>
            <person name="Birren B."/>
        </authorList>
    </citation>
    <scope>NUCLEOTIDE SEQUENCE [LARGE SCALE GENOMIC DNA]</scope>
    <source>
        <strain evidence="2 3">OT 289</strain>
    </source>
</reference>
<dbReference type="PANTHER" id="PTHR12526:SF630">
    <property type="entry name" value="GLYCOSYLTRANSFERASE"/>
    <property type="match status" value="1"/>
</dbReference>
<sequence length="366" mass="41963">MQQTVFHIISHLDVGGAERVAINMAESPTEGISYHVVELIRAYGAFNKVLTAELRAHHVRYHRGFVPEVHFHYLFERLAALTFPLWFLWLFLRHRPRVIHCHTEMPDLAIYWFFCLFPWLLKRCKIVRTIHNTRLWTGMERTGRRVEAFFIRHDANVAISESVRLNYQNAYHADPPIIYNGVAPVGQRPYPHLKADKINVLFAGRFEEQKGIDTLIAIIKSLNGDARYYFHVVGSGSLCPLLTAQLAGCDNVAIGEPLADLAAFLAAFDFLLMPSRFEGLSILSLEASFNGLPVIMNACPGLRDTLPEDWPLRVENNDLAAYERLFSDVLPVINRAELQEKARHFVEENFSMAVMRRRYEALYGLI</sequence>
<protein>
    <recommendedName>
        <fullName evidence="1">Glycosyltransferase subfamily 4-like N-terminal domain-containing protein</fullName>
    </recommendedName>
</protein>
<dbReference type="CDD" id="cd03801">
    <property type="entry name" value="GT4_PimA-like"/>
    <property type="match status" value="1"/>
</dbReference>
<dbReference type="PATRIC" id="fig|999422.3.peg.1994"/>
<dbReference type="Gene3D" id="3.40.50.2000">
    <property type="entry name" value="Glycogen Phosphorylase B"/>
    <property type="match status" value="2"/>
</dbReference>
<dbReference type="HOGENOM" id="CLU_009583_15_0_10"/>
<dbReference type="OrthoDB" id="9811239at2"/>
<dbReference type="RefSeq" id="WP_008565915.1">
    <property type="nucleotide sequence ID" value="NZ_JH594506.1"/>
</dbReference>
<dbReference type="Proteomes" id="UP000003167">
    <property type="component" value="Unassembled WGS sequence"/>
</dbReference>
<dbReference type="PANTHER" id="PTHR12526">
    <property type="entry name" value="GLYCOSYLTRANSFERASE"/>
    <property type="match status" value="1"/>
</dbReference>
<organism evidence="2 3">
    <name type="scientific">Segatella maculosa OT 289</name>
    <dbReference type="NCBI Taxonomy" id="999422"/>
    <lineage>
        <taxon>Bacteria</taxon>
        <taxon>Pseudomonadati</taxon>
        <taxon>Bacteroidota</taxon>
        <taxon>Bacteroidia</taxon>
        <taxon>Bacteroidales</taxon>
        <taxon>Prevotellaceae</taxon>
        <taxon>Segatella</taxon>
    </lineage>
</organism>
<comment type="caution">
    <text evidence="2">The sequence shown here is derived from an EMBL/GenBank/DDBJ whole genome shotgun (WGS) entry which is preliminary data.</text>
</comment>
<gene>
    <name evidence="2" type="ORF">HMPREF9944_01897</name>
</gene>
<evidence type="ECO:0000259" key="1">
    <source>
        <dbReference type="Pfam" id="PF13439"/>
    </source>
</evidence>
<dbReference type="STRING" id="999422.HMPREF9944_01897"/>
<evidence type="ECO:0000313" key="2">
    <source>
        <dbReference type="EMBL" id="EHO68643.1"/>
    </source>
</evidence>
<evidence type="ECO:0000313" key="3">
    <source>
        <dbReference type="Proteomes" id="UP000003167"/>
    </source>
</evidence>
<feature type="domain" description="Glycosyltransferase subfamily 4-like N-terminal" evidence="1">
    <location>
        <begin position="14"/>
        <end position="182"/>
    </location>
</feature>
<keyword evidence="3" id="KW-1185">Reference proteome</keyword>
<dbReference type="EMBL" id="AGEK01000032">
    <property type="protein sequence ID" value="EHO68643.1"/>
    <property type="molecule type" value="Genomic_DNA"/>
</dbReference>
<proteinExistence type="predicted"/>
<dbReference type="GO" id="GO:0016757">
    <property type="term" value="F:glycosyltransferase activity"/>
    <property type="evidence" value="ECO:0007669"/>
    <property type="project" value="UniProtKB-ARBA"/>
</dbReference>
<dbReference type="SUPFAM" id="SSF53756">
    <property type="entry name" value="UDP-Glycosyltransferase/glycogen phosphorylase"/>
    <property type="match status" value="1"/>
</dbReference>
<dbReference type="AlphaFoldDB" id="H1HP03"/>
<dbReference type="Pfam" id="PF13692">
    <property type="entry name" value="Glyco_trans_1_4"/>
    <property type="match status" value="1"/>
</dbReference>
<accession>H1HP03</accession>
<dbReference type="InterPro" id="IPR028098">
    <property type="entry name" value="Glyco_trans_4-like_N"/>
</dbReference>